<dbReference type="GO" id="GO:0009231">
    <property type="term" value="P:riboflavin biosynthetic process"/>
    <property type="evidence" value="ECO:0007669"/>
    <property type="project" value="InterPro"/>
</dbReference>
<evidence type="ECO:0000313" key="4">
    <source>
        <dbReference type="Proteomes" id="UP000660668"/>
    </source>
</evidence>
<dbReference type="AlphaFoldDB" id="A0A930YL06"/>
<evidence type="ECO:0000313" key="3">
    <source>
        <dbReference type="EMBL" id="MBF4766574.1"/>
    </source>
</evidence>
<dbReference type="Pfam" id="PF01872">
    <property type="entry name" value="RibD_C"/>
    <property type="match status" value="1"/>
</dbReference>
<dbReference type="GO" id="GO:0008703">
    <property type="term" value="F:5-amino-6-(5-phosphoribosylamino)uracil reductase activity"/>
    <property type="evidence" value="ECO:0007669"/>
    <property type="project" value="InterPro"/>
</dbReference>
<dbReference type="Gene3D" id="3.40.430.10">
    <property type="entry name" value="Dihydrofolate Reductase, subunit A"/>
    <property type="match status" value="1"/>
</dbReference>
<evidence type="ECO:0000259" key="2">
    <source>
        <dbReference type="Pfam" id="PF01872"/>
    </source>
</evidence>
<dbReference type="EMBL" id="JADKPO010000002">
    <property type="protein sequence ID" value="MBF4766574.1"/>
    <property type="molecule type" value="Genomic_DNA"/>
</dbReference>
<feature type="region of interest" description="Disordered" evidence="1">
    <location>
        <begin position="143"/>
        <end position="190"/>
    </location>
</feature>
<protein>
    <submittedName>
        <fullName evidence="3">Dihydrofolate reductase family protein</fullName>
    </submittedName>
</protein>
<organism evidence="3 4">
    <name type="scientific">Nocardioides agariphilus</name>
    <dbReference type="NCBI Taxonomy" id="433664"/>
    <lineage>
        <taxon>Bacteria</taxon>
        <taxon>Bacillati</taxon>
        <taxon>Actinomycetota</taxon>
        <taxon>Actinomycetes</taxon>
        <taxon>Propionibacteriales</taxon>
        <taxon>Nocardioidaceae</taxon>
        <taxon>Nocardioides</taxon>
    </lineage>
</organism>
<evidence type="ECO:0000256" key="1">
    <source>
        <dbReference type="SAM" id="MobiDB-lite"/>
    </source>
</evidence>
<keyword evidence="4" id="KW-1185">Reference proteome</keyword>
<dbReference type="InterPro" id="IPR002734">
    <property type="entry name" value="RibDG_C"/>
</dbReference>
<comment type="caution">
    <text evidence="3">The sequence shown here is derived from an EMBL/GenBank/DDBJ whole genome shotgun (WGS) entry which is preliminary data.</text>
</comment>
<reference evidence="3" key="1">
    <citation type="submission" date="2020-11" db="EMBL/GenBank/DDBJ databases">
        <title>Nocardioides cynanchi sp. nov., isolated from soil of rhizosphere of Cynanchum wilfordii.</title>
        <authorList>
            <person name="Lee J.-S."/>
            <person name="Suh M.K."/>
            <person name="Kim J.-S."/>
        </authorList>
    </citation>
    <scope>NUCLEOTIDE SEQUENCE</scope>
    <source>
        <strain evidence="3">KCTC 19276</strain>
    </source>
</reference>
<accession>A0A930YL06</accession>
<gene>
    <name evidence="3" type="ORF">ISU10_02185</name>
</gene>
<dbReference type="SUPFAM" id="SSF53597">
    <property type="entry name" value="Dihydrofolate reductase-like"/>
    <property type="match status" value="1"/>
</dbReference>
<proteinExistence type="predicted"/>
<dbReference type="InterPro" id="IPR024072">
    <property type="entry name" value="DHFR-like_dom_sf"/>
</dbReference>
<feature type="compositionally biased region" description="Gly residues" evidence="1">
    <location>
        <begin position="161"/>
        <end position="170"/>
    </location>
</feature>
<name>A0A930YL06_9ACTN</name>
<dbReference type="Proteomes" id="UP000660668">
    <property type="component" value="Unassembled WGS sequence"/>
</dbReference>
<feature type="domain" description="Bacterial bifunctional deaminase-reductase C-terminal" evidence="2">
    <location>
        <begin position="65"/>
        <end position="124"/>
    </location>
</feature>
<sequence length="190" mass="20016">MAGGLAGGLAGTLVPVRRLVLAAELSLDGFHVGAQASDEELARYQRRVVQKAGVHLRAPELGIGEIVALLSEGGDEELAPVVVEGDPELCRELVGRDLVDEYRLTVHPFVLGEGERLFTGAARLLNLSTRLFAQGQVAYTLAPEDKYRDHPPPYPWSTSGSGSGSAGPQGAGHDDDDPESQDTPESPAPG</sequence>